<name>A0A120FRD4_9HYPH</name>
<dbReference type="Pfam" id="PF04932">
    <property type="entry name" value="Wzy_C"/>
    <property type="match status" value="1"/>
</dbReference>
<sequence>MIEAIGINNVETLGAYMLARCYIRTENDFHNMVRVACKSVMILLPFALYEWFTGQKPLLTIFGLVFPTSDISMIDGRWGLTRVQGPFGHPILYGVFCGSVVGLAYSVLGYRGSALARWRKTALISLATFMSMSSAPLAGMVLQFAVIAWNSLLKRFEWRWKLLWAIIFIAYLVVEVGSNQTPVSFYISHFTFDAQTGWYRLAIWECGSATVANHPWFGIGYGVWEEKLSWMGDSVDNFWLVMGMRHGMPAVIFIFGAYMAVVLPAAFKKGLDEKVDAYRTAYVICMVVFVVVGFTVHFWAAAYAWFMFMLGSGVWILEQKANAYTASRGQRGTLVPESASKPMPGVLSRPTGVEVGSSEGRTGQPSSSQRRGT</sequence>
<feature type="transmembrane region" description="Helical" evidence="6">
    <location>
        <begin position="158"/>
        <end position="174"/>
    </location>
</feature>
<dbReference type="PANTHER" id="PTHR37422:SF13">
    <property type="entry name" value="LIPOPOLYSACCHARIDE BIOSYNTHESIS PROTEIN PA4999-RELATED"/>
    <property type="match status" value="1"/>
</dbReference>
<feature type="compositionally biased region" description="Polar residues" evidence="5">
    <location>
        <begin position="359"/>
        <end position="373"/>
    </location>
</feature>
<dbReference type="GO" id="GO:0016020">
    <property type="term" value="C:membrane"/>
    <property type="evidence" value="ECO:0007669"/>
    <property type="project" value="UniProtKB-SubCell"/>
</dbReference>
<dbReference type="InterPro" id="IPR007016">
    <property type="entry name" value="O-antigen_ligase-rel_domated"/>
</dbReference>
<evidence type="ECO:0000256" key="5">
    <source>
        <dbReference type="SAM" id="MobiDB-lite"/>
    </source>
</evidence>
<evidence type="ECO:0000259" key="7">
    <source>
        <dbReference type="Pfam" id="PF04932"/>
    </source>
</evidence>
<feature type="transmembrane region" description="Helical" evidence="6">
    <location>
        <begin position="90"/>
        <end position="110"/>
    </location>
</feature>
<dbReference type="EMBL" id="LNCD01000003">
    <property type="protein sequence ID" value="KWV59962.1"/>
    <property type="molecule type" value="Genomic_DNA"/>
</dbReference>
<evidence type="ECO:0000256" key="6">
    <source>
        <dbReference type="SAM" id="Phobius"/>
    </source>
</evidence>
<proteinExistence type="predicted"/>
<evidence type="ECO:0000313" key="8">
    <source>
        <dbReference type="EMBL" id="KWV59962.1"/>
    </source>
</evidence>
<reference evidence="8 9" key="1">
    <citation type="submission" date="2015-11" db="EMBL/GenBank/DDBJ databases">
        <title>Draft Genome Sequence of the Strain BR 10423 (Rhizobium sp.) isolated from nodules of Mimosa pudica.</title>
        <authorList>
            <person name="Barauna A.C."/>
            <person name="Zilli J.E."/>
            <person name="Simoes-Araujo J.L."/>
            <person name="Reis V.M."/>
            <person name="James E.K."/>
            <person name="Reis F.B.Jr."/>
            <person name="Rouws L.F."/>
            <person name="Passos S.R."/>
            <person name="Gois S.R."/>
        </authorList>
    </citation>
    <scope>NUCLEOTIDE SEQUENCE [LARGE SCALE GENOMIC DNA]</scope>
    <source>
        <strain evidence="8 9">BR10423</strain>
    </source>
</reference>
<feature type="transmembrane region" description="Helical" evidence="6">
    <location>
        <begin position="122"/>
        <end position="146"/>
    </location>
</feature>
<evidence type="ECO:0000313" key="9">
    <source>
        <dbReference type="Proteomes" id="UP000068164"/>
    </source>
</evidence>
<keyword evidence="3 6" id="KW-1133">Transmembrane helix</keyword>
<feature type="domain" description="O-antigen ligase-related" evidence="7">
    <location>
        <begin position="122"/>
        <end position="254"/>
    </location>
</feature>
<feature type="transmembrane region" description="Helical" evidence="6">
    <location>
        <begin position="247"/>
        <end position="267"/>
    </location>
</feature>
<accession>A0A120FRD4</accession>
<organism evidence="8 9">
    <name type="scientific">Rhizobium altiplani</name>
    <dbReference type="NCBI Taxonomy" id="1864509"/>
    <lineage>
        <taxon>Bacteria</taxon>
        <taxon>Pseudomonadati</taxon>
        <taxon>Pseudomonadota</taxon>
        <taxon>Alphaproteobacteria</taxon>
        <taxon>Hyphomicrobiales</taxon>
        <taxon>Rhizobiaceae</taxon>
        <taxon>Rhizobium/Agrobacterium group</taxon>
        <taxon>Rhizobium</taxon>
    </lineage>
</organism>
<comment type="caution">
    <text evidence="8">The sequence shown here is derived from an EMBL/GenBank/DDBJ whole genome shotgun (WGS) entry which is preliminary data.</text>
</comment>
<evidence type="ECO:0000256" key="1">
    <source>
        <dbReference type="ARBA" id="ARBA00004141"/>
    </source>
</evidence>
<dbReference type="InterPro" id="IPR051533">
    <property type="entry name" value="WaaL-like"/>
</dbReference>
<evidence type="ECO:0000256" key="4">
    <source>
        <dbReference type="ARBA" id="ARBA00023136"/>
    </source>
</evidence>
<feature type="transmembrane region" description="Helical" evidence="6">
    <location>
        <begin position="279"/>
        <end position="296"/>
    </location>
</feature>
<feature type="region of interest" description="Disordered" evidence="5">
    <location>
        <begin position="333"/>
        <end position="373"/>
    </location>
</feature>
<protein>
    <submittedName>
        <fullName evidence="8">Polymerase</fullName>
    </submittedName>
</protein>
<keyword evidence="9" id="KW-1185">Reference proteome</keyword>
<dbReference type="Proteomes" id="UP000068164">
    <property type="component" value="Unassembled WGS sequence"/>
</dbReference>
<dbReference type="AlphaFoldDB" id="A0A120FRD4"/>
<evidence type="ECO:0000256" key="3">
    <source>
        <dbReference type="ARBA" id="ARBA00022989"/>
    </source>
</evidence>
<evidence type="ECO:0000256" key="2">
    <source>
        <dbReference type="ARBA" id="ARBA00022692"/>
    </source>
</evidence>
<gene>
    <name evidence="8" type="ORF">AS026_27050</name>
</gene>
<keyword evidence="4 6" id="KW-0472">Membrane</keyword>
<dbReference type="PANTHER" id="PTHR37422">
    <property type="entry name" value="TEICHURONIC ACID BIOSYNTHESIS PROTEIN TUAE"/>
    <property type="match status" value="1"/>
</dbReference>
<keyword evidence="2 6" id="KW-0812">Transmembrane</keyword>
<comment type="subcellular location">
    <subcellularLocation>
        <location evidence="1">Membrane</location>
        <topology evidence="1">Multi-pass membrane protein</topology>
    </subcellularLocation>
</comment>